<accession>A0A6I3T1I8</accession>
<dbReference type="Pfam" id="PF09952">
    <property type="entry name" value="AbiEi_2"/>
    <property type="match status" value="1"/>
</dbReference>
<evidence type="ECO:0000313" key="4">
    <source>
        <dbReference type="Proteomes" id="UP000622638"/>
    </source>
</evidence>
<evidence type="ECO:0000313" key="3">
    <source>
        <dbReference type="Proteomes" id="UP000430634"/>
    </source>
</evidence>
<dbReference type="InterPro" id="IPR019238">
    <property type="entry name" value="AbiEi_2"/>
</dbReference>
<dbReference type="RefSeq" id="WP_155472505.1">
    <property type="nucleotide sequence ID" value="NZ_BMKG01000005.1"/>
</dbReference>
<dbReference type="OrthoDB" id="6630012at2"/>
<reference evidence="4" key="2">
    <citation type="journal article" date="2019" name="Int. J. Syst. Evol. Microbiol.">
        <title>The Global Catalogue of Microorganisms (GCM) 10K type strain sequencing project: providing services to taxonomists for standard genome sequencing and annotation.</title>
        <authorList>
            <consortium name="The Broad Institute Genomics Platform"/>
            <consortium name="The Broad Institute Genome Sequencing Center for Infectious Disease"/>
            <person name="Wu L."/>
            <person name="Ma J."/>
        </authorList>
    </citation>
    <scope>NUCLEOTIDE SEQUENCE [LARGE SCALE GENOMIC DNA]</scope>
    <source>
        <strain evidence="4">CGMCC 1.15931</strain>
    </source>
</reference>
<keyword evidence="4" id="KW-1185">Reference proteome</keyword>
<gene>
    <name evidence="1" type="ORF">GCM10011572_15930</name>
    <name evidence="2" type="ORF">GM672_21095</name>
</gene>
<reference evidence="1" key="4">
    <citation type="submission" date="2024-05" db="EMBL/GenBank/DDBJ databases">
        <authorList>
            <person name="Sun Q."/>
            <person name="Zhou Y."/>
        </authorList>
    </citation>
    <scope>NUCLEOTIDE SEQUENCE</scope>
    <source>
        <strain evidence="1">CGMCC 1.15931</strain>
    </source>
</reference>
<dbReference type="EMBL" id="BMKG01000005">
    <property type="protein sequence ID" value="GGB94783.1"/>
    <property type="molecule type" value="Genomic_DNA"/>
</dbReference>
<proteinExistence type="predicted"/>
<dbReference type="Proteomes" id="UP000622638">
    <property type="component" value="Unassembled WGS sequence"/>
</dbReference>
<organism evidence="2 3">
    <name type="scientific">Pseudoduganella buxea</name>
    <dbReference type="NCBI Taxonomy" id="1949069"/>
    <lineage>
        <taxon>Bacteria</taxon>
        <taxon>Pseudomonadati</taxon>
        <taxon>Pseudomonadota</taxon>
        <taxon>Betaproteobacteria</taxon>
        <taxon>Burkholderiales</taxon>
        <taxon>Oxalobacteraceae</taxon>
        <taxon>Telluria group</taxon>
        <taxon>Pseudoduganella</taxon>
    </lineage>
</organism>
<dbReference type="EMBL" id="WNKZ01000076">
    <property type="protein sequence ID" value="MTV55229.1"/>
    <property type="molecule type" value="Genomic_DNA"/>
</dbReference>
<dbReference type="AlphaFoldDB" id="A0A6I3T1I8"/>
<dbReference type="Proteomes" id="UP000430634">
    <property type="component" value="Unassembled WGS sequence"/>
</dbReference>
<evidence type="ECO:0000313" key="2">
    <source>
        <dbReference type="EMBL" id="MTV55229.1"/>
    </source>
</evidence>
<reference evidence="1" key="1">
    <citation type="journal article" date="2014" name="Int. J. Syst. Evol. Microbiol.">
        <title>Complete genome of a new Firmicutes species belonging to the dominant human colonic microbiota ('Ruminococcus bicirculans') reveals two chromosomes and a selective capacity to utilize plant glucans.</title>
        <authorList>
            <consortium name="NISC Comparative Sequencing Program"/>
            <person name="Wegmann U."/>
            <person name="Louis P."/>
            <person name="Goesmann A."/>
            <person name="Henrissat B."/>
            <person name="Duncan S.H."/>
            <person name="Flint H.J."/>
        </authorList>
    </citation>
    <scope>NUCLEOTIDE SEQUENCE</scope>
    <source>
        <strain evidence="1">CGMCC 1.15931</strain>
    </source>
</reference>
<evidence type="ECO:0000313" key="1">
    <source>
        <dbReference type="EMBL" id="GGB94783.1"/>
    </source>
</evidence>
<sequence>MHWSGTSPAEQGEIALVQEAVRVLGENTGFQSQLRQLDPALPARHEADGILDLIHDGRTTSYLVECKTSVDRKIRIDQIQRRLSDVLRERQLPDLQGMLVVPSITSELAKHCREIGLQFIDTCGNAYLRSSGFFVFITGERNESGQLAVKGAKGLTNTAALRVVFVLLSQPGLINAPFKDIARCAGVALGTVYNVLEDLDTRGFLLHRGSTQRRKLIEPRRLVDEWAINYPTTLRTKLHERRFSAPDRDWWKTFGPDAGFPFVWGAEVAAEKMTAYLRPATQTLYIPSDQMDGAVKALVKRYRLRPDASGEVVLLEKFWHCDDAVVSAMAPPLLVYSELLAILDPRTQETAQVIREKFIDASFDSP</sequence>
<name>A0A6I3T1I8_9BURK</name>
<protein>
    <submittedName>
        <fullName evidence="2">Uncharacterized protein</fullName>
    </submittedName>
</protein>
<comment type="caution">
    <text evidence="2">The sequence shown here is derived from an EMBL/GenBank/DDBJ whole genome shotgun (WGS) entry which is preliminary data.</text>
</comment>
<reference evidence="2 3" key="3">
    <citation type="submission" date="2019-11" db="EMBL/GenBank/DDBJ databases">
        <title>Type strains purchased from KCTC, JCM and DSMZ.</title>
        <authorList>
            <person name="Lu H."/>
        </authorList>
    </citation>
    <scope>NUCLEOTIDE SEQUENCE [LARGE SCALE GENOMIC DNA]</scope>
    <source>
        <strain evidence="2 3">KCTC 52429</strain>
    </source>
</reference>